<dbReference type="AlphaFoldDB" id="A0A1H9Q2Z7"/>
<organism evidence="3 4">
    <name type="scientific">Salisediminibacterium halotolerans</name>
    <dbReference type="NCBI Taxonomy" id="517425"/>
    <lineage>
        <taxon>Bacteria</taxon>
        <taxon>Bacillati</taxon>
        <taxon>Bacillota</taxon>
        <taxon>Bacilli</taxon>
        <taxon>Bacillales</taxon>
        <taxon>Bacillaceae</taxon>
        <taxon>Salisediminibacterium</taxon>
    </lineage>
</organism>
<evidence type="ECO:0000313" key="4">
    <source>
        <dbReference type="Proteomes" id="UP000199318"/>
    </source>
</evidence>
<dbReference type="EMBL" id="FOGV01000002">
    <property type="protein sequence ID" value="SER54475.1"/>
    <property type="molecule type" value="Genomic_DNA"/>
</dbReference>
<feature type="domain" description="Smf/DprA SLOG" evidence="2">
    <location>
        <begin position="86"/>
        <end position="294"/>
    </location>
</feature>
<accession>A0A1H9Q2Z7</accession>
<name>A0A1H9Q2Z7_9BACI</name>
<dbReference type="Gene3D" id="3.40.50.450">
    <property type="match status" value="1"/>
</dbReference>
<dbReference type="PANTHER" id="PTHR43022">
    <property type="entry name" value="PROTEIN SMF"/>
    <property type="match status" value="1"/>
</dbReference>
<evidence type="ECO:0000313" key="3">
    <source>
        <dbReference type="EMBL" id="SER54475.1"/>
    </source>
</evidence>
<proteinExistence type="inferred from homology"/>
<keyword evidence="4" id="KW-1185">Reference proteome</keyword>
<dbReference type="SUPFAM" id="SSF102405">
    <property type="entry name" value="MCP/YpsA-like"/>
    <property type="match status" value="1"/>
</dbReference>
<dbReference type="Proteomes" id="UP000199318">
    <property type="component" value="Unassembled WGS sequence"/>
</dbReference>
<dbReference type="InterPro" id="IPR003488">
    <property type="entry name" value="DprA"/>
</dbReference>
<dbReference type="STRING" id="1464123.SAMN05444126_102117"/>
<evidence type="ECO:0000259" key="2">
    <source>
        <dbReference type="Pfam" id="PF02481"/>
    </source>
</evidence>
<dbReference type="Pfam" id="PF02481">
    <property type="entry name" value="DNA_processg_A"/>
    <property type="match status" value="1"/>
</dbReference>
<sequence>MKNSSGFSERLTHLHYCSYGNRKFINNLLQTDPYLSAVYSVRKAEVIQRCLSPNNEKIKSRMYKALENSSPRQLSEHLQSKNIQPITIYDRSYPDLLKQIPDPPPVLYASGLTGILDLPCRLSVVGTRDPSEAACNDIKQLLPDIIKVNTVIVSGLARGIDALSHRLACEREGYTIAVLGFGHDHLYPKQLQPLYQEMLSSQLVLSEYPPYMKAERWHFPERNRIISGLSMLTLIVEAKKKSGSLITADCALEQNRTVAALPGRIADTFAAGTNQLLSEGALPVFSSGDLLYELNRTQRL</sequence>
<dbReference type="GO" id="GO:0009294">
    <property type="term" value="P:DNA-mediated transformation"/>
    <property type="evidence" value="ECO:0007669"/>
    <property type="project" value="InterPro"/>
</dbReference>
<dbReference type="InterPro" id="IPR057666">
    <property type="entry name" value="DrpA_SLOG"/>
</dbReference>
<dbReference type="PANTHER" id="PTHR43022:SF1">
    <property type="entry name" value="PROTEIN SMF"/>
    <property type="match status" value="1"/>
</dbReference>
<gene>
    <name evidence="3" type="ORF">SAMN05444126_102117</name>
</gene>
<protein>
    <submittedName>
        <fullName evidence="3">DNA processing protein</fullName>
    </submittedName>
</protein>
<comment type="caution">
    <text evidence="3">The sequence shown here is derived from an EMBL/GenBank/DDBJ whole genome shotgun (WGS) entry which is preliminary data.</text>
</comment>
<dbReference type="NCBIfam" id="TIGR00732">
    <property type="entry name" value="dprA"/>
    <property type="match status" value="1"/>
</dbReference>
<reference evidence="4" key="1">
    <citation type="submission" date="2016-10" db="EMBL/GenBank/DDBJ databases">
        <authorList>
            <person name="de Groot N.N."/>
        </authorList>
    </citation>
    <scope>NUCLEOTIDE SEQUENCE [LARGE SCALE GENOMIC DNA]</scope>
    <source>
        <strain evidence="4">10nlg</strain>
    </source>
</reference>
<comment type="similarity">
    <text evidence="1">Belongs to the DprA/Smf family.</text>
</comment>
<evidence type="ECO:0000256" key="1">
    <source>
        <dbReference type="ARBA" id="ARBA00006525"/>
    </source>
</evidence>